<dbReference type="InterPro" id="IPR036259">
    <property type="entry name" value="MFS_trans_sf"/>
</dbReference>
<evidence type="ECO:0000256" key="1">
    <source>
        <dbReference type="ARBA" id="ARBA00004651"/>
    </source>
</evidence>
<dbReference type="Gene3D" id="1.20.1250.20">
    <property type="entry name" value="MFS general substrate transporter like domains"/>
    <property type="match status" value="2"/>
</dbReference>
<gene>
    <name evidence="7" type="ORF">UO65_6517</name>
</gene>
<feature type="transmembrane region" description="Helical" evidence="5">
    <location>
        <begin position="86"/>
        <end position="105"/>
    </location>
</feature>
<evidence type="ECO:0000256" key="2">
    <source>
        <dbReference type="ARBA" id="ARBA00022692"/>
    </source>
</evidence>
<comment type="subcellular location">
    <subcellularLocation>
        <location evidence="1">Cell membrane</location>
        <topology evidence="1">Multi-pass membrane protein</topology>
    </subcellularLocation>
</comment>
<dbReference type="Proteomes" id="UP000019277">
    <property type="component" value="Unassembled WGS sequence"/>
</dbReference>
<feature type="transmembrane region" description="Helical" evidence="5">
    <location>
        <begin position="392"/>
        <end position="412"/>
    </location>
</feature>
<dbReference type="STRING" id="909613.UO65_6517"/>
<feature type="transmembrane region" description="Helical" evidence="5">
    <location>
        <begin position="357"/>
        <end position="380"/>
    </location>
</feature>
<protein>
    <submittedName>
        <fullName evidence="7">Major facilitator superfamily MFS_1</fullName>
    </submittedName>
</protein>
<feature type="transmembrane region" description="Helical" evidence="5">
    <location>
        <begin position="294"/>
        <end position="317"/>
    </location>
</feature>
<dbReference type="AlphaFoldDB" id="W7IN68"/>
<dbReference type="eggNOG" id="COG2271">
    <property type="taxonomic scope" value="Bacteria"/>
</dbReference>
<proteinExistence type="predicted"/>
<dbReference type="SUPFAM" id="SSF103473">
    <property type="entry name" value="MFS general substrate transporter"/>
    <property type="match status" value="1"/>
</dbReference>
<feature type="transmembrane region" description="Helical" evidence="5">
    <location>
        <begin position="12"/>
        <end position="31"/>
    </location>
</feature>
<dbReference type="PANTHER" id="PTHR11662:SF399">
    <property type="entry name" value="FI19708P1-RELATED"/>
    <property type="match status" value="1"/>
</dbReference>
<keyword evidence="4 5" id="KW-0472">Membrane</keyword>
<dbReference type="Pfam" id="PF07690">
    <property type="entry name" value="MFS_1"/>
    <property type="match status" value="1"/>
</dbReference>
<accession>W7IN68</accession>
<keyword evidence="3 5" id="KW-1133">Transmembrane helix</keyword>
<organism evidence="7 8">
    <name type="scientific">Actinokineospora spheciospongiae</name>
    <dbReference type="NCBI Taxonomy" id="909613"/>
    <lineage>
        <taxon>Bacteria</taxon>
        <taxon>Bacillati</taxon>
        <taxon>Actinomycetota</taxon>
        <taxon>Actinomycetes</taxon>
        <taxon>Pseudonocardiales</taxon>
        <taxon>Pseudonocardiaceae</taxon>
        <taxon>Actinokineospora</taxon>
    </lineage>
</organism>
<name>W7IN68_9PSEU</name>
<feature type="transmembrane region" description="Helical" evidence="5">
    <location>
        <begin position="51"/>
        <end position="74"/>
    </location>
</feature>
<reference evidence="7 8" key="1">
    <citation type="journal article" date="2014" name="Genome Announc.">
        <title>Draft Genome Sequence of the Antitrypanosomally Active Sponge-Associated Bacterium Actinokineospora sp. Strain EG49.</title>
        <authorList>
            <person name="Harjes J."/>
            <person name="Ryu T."/>
            <person name="Abdelmohsen U.R."/>
            <person name="Moitinho-Silva L."/>
            <person name="Horn H."/>
            <person name="Ravasi T."/>
            <person name="Hentschel U."/>
        </authorList>
    </citation>
    <scope>NUCLEOTIDE SEQUENCE [LARGE SCALE GENOMIC DNA]</scope>
    <source>
        <strain evidence="7 8">EG49</strain>
    </source>
</reference>
<evidence type="ECO:0000313" key="7">
    <source>
        <dbReference type="EMBL" id="EWC58192.1"/>
    </source>
</evidence>
<dbReference type="InterPro" id="IPR020846">
    <property type="entry name" value="MFS_dom"/>
</dbReference>
<dbReference type="GO" id="GO:0005886">
    <property type="term" value="C:plasma membrane"/>
    <property type="evidence" value="ECO:0007669"/>
    <property type="project" value="UniProtKB-SubCell"/>
</dbReference>
<feature type="transmembrane region" description="Helical" evidence="5">
    <location>
        <begin position="111"/>
        <end position="132"/>
    </location>
</feature>
<feature type="transmembrane region" description="Helical" evidence="5">
    <location>
        <begin position="323"/>
        <end position="345"/>
    </location>
</feature>
<dbReference type="EMBL" id="AYXG01000251">
    <property type="protein sequence ID" value="EWC58192.1"/>
    <property type="molecule type" value="Genomic_DNA"/>
</dbReference>
<evidence type="ECO:0000313" key="8">
    <source>
        <dbReference type="Proteomes" id="UP000019277"/>
    </source>
</evidence>
<dbReference type="RefSeq" id="WP_052022094.1">
    <property type="nucleotide sequence ID" value="NZ_AYXG01000251.1"/>
</dbReference>
<dbReference type="CDD" id="cd06174">
    <property type="entry name" value="MFS"/>
    <property type="match status" value="1"/>
</dbReference>
<dbReference type="GO" id="GO:0022857">
    <property type="term" value="F:transmembrane transporter activity"/>
    <property type="evidence" value="ECO:0007669"/>
    <property type="project" value="InterPro"/>
</dbReference>
<dbReference type="InterPro" id="IPR050382">
    <property type="entry name" value="MFS_Na/Anion_cotransporter"/>
</dbReference>
<evidence type="ECO:0000256" key="5">
    <source>
        <dbReference type="SAM" id="Phobius"/>
    </source>
</evidence>
<evidence type="ECO:0000259" key="6">
    <source>
        <dbReference type="PROSITE" id="PS50850"/>
    </source>
</evidence>
<dbReference type="PATRIC" id="fig|909613.9.peg.6513"/>
<dbReference type="OrthoDB" id="4332123at2"/>
<feature type="transmembrane region" description="Helical" evidence="5">
    <location>
        <begin position="229"/>
        <end position="250"/>
    </location>
</feature>
<evidence type="ECO:0000256" key="4">
    <source>
        <dbReference type="ARBA" id="ARBA00023136"/>
    </source>
</evidence>
<comment type="caution">
    <text evidence="7">The sequence shown here is derived from an EMBL/GenBank/DDBJ whole genome shotgun (WGS) entry which is preliminary data.</text>
</comment>
<feature type="transmembrane region" description="Helical" evidence="5">
    <location>
        <begin position="144"/>
        <end position="166"/>
    </location>
</feature>
<keyword evidence="8" id="KW-1185">Reference proteome</keyword>
<keyword evidence="2 5" id="KW-0812">Transmembrane</keyword>
<dbReference type="PANTHER" id="PTHR11662">
    <property type="entry name" value="SOLUTE CARRIER FAMILY 17"/>
    <property type="match status" value="1"/>
</dbReference>
<accession>A0A8E3BFN8</accession>
<feature type="transmembrane region" description="Helical" evidence="5">
    <location>
        <begin position="172"/>
        <end position="192"/>
    </location>
</feature>
<evidence type="ECO:0000256" key="3">
    <source>
        <dbReference type="ARBA" id="ARBA00022989"/>
    </source>
</evidence>
<feature type="transmembrane region" description="Helical" evidence="5">
    <location>
        <begin position="262"/>
        <end position="282"/>
    </location>
</feature>
<dbReference type="InterPro" id="IPR011701">
    <property type="entry name" value="MFS"/>
</dbReference>
<sequence>MSSALASDAKTAGRRGALLIWATAAAVYLMAVFHRTSLGVAGLEAAERFHIGSAALGTFTVLQIGVYAAMQIPTGLLVDRFGPRRVLTAAALFMGLGQLLFAFAASFPLALTARAVLGLGDAMTFVSVLRVVAAHYPPRRYATLAAITATFGSFGNLVATVPLTLLLDNAGWTTTFAIAGGLTFCYSLAVALRVRDTPRGTPAQPAAAIPLRQVAGHVRAAWVVPGTRLGFWVHFTTMFTPAALGLLWGFPYLVQAQGMSDAQAGAVLSLLVVVGMVLGPFIGETTGRRPILRLPIVWAFLTGAITVWAVLLGWPGGVVPGPVVVAAIGFLSLGSPVSSIAFALARDYNPIARVGTATGVVNVGGFCAITTTSLAVGVLLGGNTADAGPADFRVAFLAIAALLLLGTWRTWVWWRRARAAVFAATERGEAVPVRIRRRAWDIPTLAAGEAQPEPATP</sequence>
<dbReference type="PROSITE" id="PS50850">
    <property type="entry name" value="MFS"/>
    <property type="match status" value="1"/>
</dbReference>
<feature type="domain" description="Major facilitator superfamily (MFS) profile" evidence="6">
    <location>
        <begin position="20"/>
        <end position="418"/>
    </location>
</feature>